<dbReference type="Proteomes" id="UP000321617">
    <property type="component" value="Unassembled WGS sequence"/>
</dbReference>
<feature type="region of interest" description="Disordered" evidence="1">
    <location>
        <begin position="1"/>
        <end position="139"/>
    </location>
</feature>
<evidence type="ECO:0000313" key="4">
    <source>
        <dbReference type="Proteomes" id="UP000321617"/>
    </source>
</evidence>
<keyword evidence="2" id="KW-1133">Transmembrane helix</keyword>
<feature type="compositionally biased region" description="Pro residues" evidence="1">
    <location>
        <begin position="1"/>
        <end position="16"/>
    </location>
</feature>
<dbReference type="AlphaFoldDB" id="A0A562UYJ0"/>
<feature type="compositionally biased region" description="Low complexity" evidence="1">
    <location>
        <begin position="17"/>
        <end position="59"/>
    </location>
</feature>
<feature type="transmembrane region" description="Helical" evidence="2">
    <location>
        <begin position="147"/>
        <end position="169"/>
    </location>
</feature>
<gene>
    <name evidence="3" type="ORF">LX16_4087</name>
</gene>
<name>A0A562UYJ0_9ACTN</name>
<comment type="caution">
    <text evidence="3">The sequence shown here is derived from an EMBL/GenBank/DDBJ whole genome shotgun (WGS) entry which is preliminary data.</text>
</comment>
<feature type="region of interest" description="Disordered" evidence="1">
    <location>
        <begin position="176"/>
        <end position="205"/>
    </location>
</feature>
<organism evidence="3 4">
    <name type="scientific">Stackebrandtia albiflava</name>
    <dbReference type="NCBI Taxonomy" id="406432"/>
    <lineage>
        <taxon>Bacteria</taxon>
        <taxon>Bacillati</taxon>
        <taxon>Actinomycetota</taxon>
        <taxon>Actinomycetes</taxon>
        <taxon>Glycomycetales</taxon>
        <taxon>Glycomycetaceae</taxon>
        <taxon>Stackebrandtia</taxon>
    </lineage>
</organism>
<sequence length="354" mass="37887">MTYPPPPGYPGGPPQDPYGQQQPDPYGQQYPPAGAPYGQQPDPYGQQQPDPYGQQQPDPYGQPPQSDPYGQQQPDPYGQQPQYPSPGQGGGYSPEPSYPMSGVPMSGQPMTGQPMMGPTSGPPGQQPPMGGYNPMFPQQPKKNNTPMIVGVVLGVVLLLGVGAVLFAVLGSGDDEPGDDIASQSPSVEPSVSESPSEDPADNRVGYQDFGVDWTGSYEGMDLSATFVEGWDYDDCSAVESGGALTSAGCEYAFEVIHEAEGGDLRIAQLVFAFPDEGSASSLESDIEIEEFEESYRFRSEGFITDYEEGLWWSEAAGRFAIVTIATRTDALDATTLENYLYGKSDDTMYTLSGL</sequence>
<accession>A0A562UYJ0</accession>
<keyword evidence="4" id="KW-1185">Reference proteome</keyword>
<feature type="compositionally biased region" description="Low complexity" evidence="1">
    <location>
        <begin position="93"/>
        <end position="119"/>
    </location>
</feature>
<feature type="compositionally biased region" description="Low complexity" evidence="1">
    <location>
        <begin position="67"/>
        <end position="86"/>
    </location>
</feature>
<evidence type="ECO:0000256" key="1">
    <source>
        <dbReference type="SAM" id="MobiDB-lite"/>
    </source>
</evidence>
<proteinExistence type="predicted"/>
<dbReference type="RefSeq" id="WP_211354641.1">
    <property type="nucleotide sequence ID" value="NZ_BAABIJ010000003.1"/>
</dbReference>
<evidence type="ECO:0000256" key="2">
    <source>
        <dbReference type="SAM" id="Phobius"/>
    </source>
</evidence>
<protein>
    <submittedName>
        <fullName evidence="3">Uncharacterized protein</fullName>
    </submittedName>
</protein>
<keyword evidence="2" id="KW-0472">Membrane</keyword>
<feature type="compositionally biased region" description="Low complexity" evidence="1">
    <location>
        <begin position="184"/>
        <end position="194"/>
    </location>
</feature>
<dbReference type="EMBL" id="VLLL01000007">
    <property type="protein sequence ID" value="TWJ10667.1"/>
    <property type="molecule type" value="Genomic_DNA"/>
</dbReference>
<reference evidence="3 4" key="1">
    <citation type="journal article" date="2013" name="Stand. Genomic Sci.">
        <title>Genomic Encyclopedia of Type Strains, Phase I: The one thousand microbial genomes (KMG-I) project.</title>
        <authorList>
            <person name="Kyrpides N.C."/>
            <person name="Woyke T."/>
            <person name="Eisen J.A."/>
            <person name="Garrity G."/>
            <person name="Lilburn T.G."/>
            <person name="Beck B.J."/>
            <person name="Whitman W.B."/>
            <person name="Hugenholtz P."/>
            <person name="Klenk H.P."/>
        </authorList>
    </citation>
    <scope>NUCLEOTIDE SEQUENCE [LARGE SCALE GENOMIC DNA]</scope>
    <source>
        <strain evidence="3 4">DSM 45044</strain>
    </source>
</reference>
<evidence type="ECO:0000313" key="3">
    <source>
        <dbReference type="EMBL" id="TWJ10667.1"/>
    </source>
</evidence>
<keyword evidence="2" id="KW-0812">Transmembrane</keyword>